<evidence type="ECO:0000256" key="6">
    <source>
        <dbReference type="SAM" id="Phobius"/>
    </source>
</evidence>
<protein>
    <recommendedName>
        <fullName evidence="2">histidine kinase</fullName>
        <ecNumber evidence="2">2.7.13.3</ecNumber>
    </recommendedName>
</protein>
<dbReference type="InterPro" id="IPR036890">
    <property type="entry name" value="HATPase_C_sf"/>
</dbReference>
<feature type="transmembrane region" description="Helical" evidence="6">
    <location>
        <begin position="109"/>
        <end position="130"/>
    </location>
</feature>
<comment type="caution">
    <text evidence="8">The sequence shown here is derived from an EMBL/GenBank/DDBJ whole genome shotgun (WGS) entry which is preliminary data.</text>
</comment>
<evidence type="ECO:0000256" key="5">
    <source>
        <dbReference type="ARBA" id="ARBA00023012"/>
    </source>
</evidence>
<dbReference type="Proteomes" id="UP001057753">
    <property type="component" value="Unassembled WGS sequence"/>
</dbReference>
<evidence type="ECO:0000256" key="3">
    <source>
        <dbReference type="ARBA" id="ARBA00022679"/>
    </source>
</evidence>
<sequence length="378" mass="42379">MTADRHTFELFPKDQGILPYVFLLYVLLPIANLMSEPSHIQLFGYSLIVIFVITYRQLYFTLDTPSYSFWIALQLAIILTLVIINSLFNVFLCFFTAHFISLYKEKRAFFIAWSGLLLVILLSTGMTWFALSLNDLIVLIPFILIMLSTPIGYREMTKKAALEKQLDQANDRIKELVKLEERTRISRDLHDTLGHTLSFITLKSQVIAKTAVSDPYLAQQEAKDIETTSRTALKQMRELVSDMQTTSLTAEIAHAELILQAAQIDFKYSNVTLPESSPKLAENILGLCLREAVTNVVKHSHASHCEVSLSEHPSRLQLSVWDNGKGINKDNGSGTGLKGMTERLALLDGKMTISSSEGTTLTCVIPLSIKEMRTGASL</sequence>
<keyword evidence="6" id="KW-0472">Membrane</keyword>
<evidence type="ECO:0000259" key="7">
    <source>
        <dbReference type="SMART" id="SM00387"/>
    </source>
</evidence>
<dbReference type="SUPFAM" id="SSF55874">
    <property type="entry name" value="ATPase domain of HSP90 chaperone/DNA topoisomerase II/histidine kinase"/>
    <property type="match status" value="1"/>
</dbReference>
<dbReference type="SMART" id="SM00387">
    <property type="entry name" value="HATPase_c"/>
    <property type="match status" value="1"/>
</dbReference>
<comment type="catalytic activity">
    <reaction evidence="1">
        <text>ATP + protein L-histidine = ADP + protein N-phospho-L-histidine.</text>
        <dbReference type="EC" id="2.7.13.3"/>
    </reaction>
</comment>
<keyword evidence="9" id="KW-1185">Reference proteome</keyword>
<evidence type="ECO:0000256" key="2">
    <source>
        <dbReference type="ARBA" id="ARBA00012438"/>
    </source>
</evidence>
<dbReference type="EC" id="2.7.13.3" evidence="2"/>
<dbReference type="InterPro" id="IPR011712">
    <property type="entry name" value="Sig_transdc_His_kin_sub3_dim/P"/>
</dbReference>
<dbReference type="Gene3D" id="1.20.5.1930">
    <property type="match status" value="1"/>
</dbReference>
<keyword evidence="6" id="KW-0812">Transmembrane</keyword>
<dbReference type="InterPro" id="IPR050482">
    <property type="entry name" value="Sensor_HK_TwoCompSys"/>
</dbReference>
<dbReference type="CDD" id="cd16917">
    <property type="entry name" value="HATPase_UhpB-NarQ-NarX-like"/>
    <property type="match status" value="1"/>
</dbReference>
<proteinExistence type="predicted"/>
<dbReference type="PANTHER" id="PTHR24421">
    <property type="entry name" value="NITRATE/NITRITE SENSOR PROTEIN NARX-RELATED"/>
    <property type="match status" value="1"/>
</dbReference>
<dbReference type="GO" id="GO:0016020">
    <property type="term" value="C:membrane"/>
    <property type="evidence" value="ECO:0007669"/>
    <property type="project" value="InterPro"/>
</dbReference>
<evidence type="ECO:0000313" key="9">
    <source>
        <dbReference type="Proteomes" id="UP001057753"/>
    </source>
</evidence>
<feature type="transmembrane region" description="Helical" evidence="6">
    <location>
        <begin position="136"/>
        <end position="153"/>
    </location>
</feature>
<reference evidence="8" key="1">
    <citation type="submission" date="2020-06" db="EMBL/GenBank/DDBJ databases">
        <title>Insight into the genomes of haloalkaliphilic bacilli from Kenyan soda lakes.</title>
        <authorList>
            <person name="Mwirichia R."/>
            <person name="Villamizar G.C."/>
            <person name="Poehlein A."/>
            <person name="Mugweru J."/>
            <person name="Kipnyargis A."/>
            <person name="Kiplimo D."/>
            <person name="Orwa P."/>
            <person name="Daniel R."/>
        </authorList>
    </citation>
    <scope>NUCLEOTIDE SEQUENCE</scope>
    <source>
        <strain evidence="8">B1096_S55</strain>
    </source>
</reference>
<dbReference type="Pfam" id="PF02518">
    <property type="entry name" value="HATPase_c"/>
    <property type="match status" value="1"/>
</dbReference>
<accession>A0A9Q4B3A3</accession>
<dbReference type="InterPro" id="IPR003594">
    <property type="entry name" value="HATPase_dom"/>
</dbReference>
<feature type="transmembrane region" description="Helical" evidence="6">
    <location>
        <begin position="17"/>
        <end position="35"/>
    </location>
</feature>
<dbReference type="GO" id="GO:0000155">
    <property type="term" value="F:phosphorelay sensor kinase activity"/>
    <property type="evidence" value="ECO:0007669"/>
    <property type="project" value="InterPro"/>
</dbReference>
<dbReference type="GO" id="GO:0046983">
    <property type="term" value="F:protein dimerization activity"/>
    <property type="evidence" value="ECO:0007669"/>
    <property type="project" value="InterPro"/>
</dbReference>
<dbReference type="EMBL" id="JABXYM010000001">
    <property type="protein sequence ID" value="MCR6097536.1"/>
    <property type="molecule type" value="Genomic_DNA"/>
</dbReference>
<gene>
    <name evidence="8" type="ORF">HXA33_13375</name>
</gene>
<dbReference type="Gene3D" id="3.30.565.10">
    <property type="entry name" value="Histidine kinase-like ATPase, C-terminal domain"/>
    <property type="match status" value="1"/>
</dbReference>
<evidence type="ECO:0000313" key="8">
    <source>
        <dbReference type="EMBL" id="MCR6097536.1"/>
    </source>
</evidence>
<dbReference type="RefSeq" id="WP_257821945.1">
    <property type="nucleotide sequence ID" value="NZ_JABXYM010000001.1"/>
</dbReference>
<keyword evidence="4 8" id="KW-0418">Kinase</keyword>
<evidence type="ECO:0000256" key="4">
    <source>
        <dbReference type="ARBA" id="ARBA00022777"/>
    </source>
</evidence>
<keyword evidence="5" id="KW-0902">Two-component regulatory system</keyword>
<dbReference type="Pfam" id="PF07730">
    <property type="entry name" value="HisKA_3"/>
    <property type="match status" value="1"/>
</dbReference>
<dbReference type="PANTHER" id="PTHR24421:SF63">
    <property type="entry name" value="SENSOR HISTIDINE KINASE DESK"/>
    <property type="match status" value="1"/>
</dbReference>
<keyword evidence="3" id="KW-0808">Transferase</keyword>
<feature type="domain" description="Histidine kinase/HSP90-like ATPase" evidence="7">
    <location>
        <begin position="280"/>
        <end position="369"/>
    </location>
</feature>
<keyword evidence="6" id="KW-1133">Transmembrane helix</keyword>
<dbReference type="AlphaFoldDB" id="A0A9Q4B3A3"/>
<name>A0A9Q4B3A3_SALAG</name>
<feature type="transmembrane region" description="Helical" evidence="6">
    <location>
        <begin position="71"/>
        <end position="97"/>
    </location>
</feature>
<dbReference type="Pfam" id="PF23540">
    <property type="entry name" value="DesK_N"/>
    <property type="match status" value="1"/>
</dbReference>
<feature type="transmembrane region" description="Helical" evidence="6">
    <location>
        <begin position="42"/>
        <end position="59"/>
    </location>
</feature>
<organism evidence="8 9">
    <name type="scientific">Salipaludibacillus agaradhaerens</name>
    <name type="common">Bacillus agaradhaerens</name>
    <dbReference type="NCBI Taxonomy" id="76935"/>
    <lineage>
        <taxon>Bacteria</taxon>
        <taxon>Bacillati</taxon>
        <taxon>Bacillota</taxon>
        <taxon>Bacilli</taxon>
        <taxon>Bacillales</taxon>
        <taxon>Bacillaceae</taxon>
    </lineage>
</organism>
<dbReference type="InterPro" id="IPR056374">
    <property type="entry name" value="DesK/YvfT_N"/>
</dbReference>
<evidence type="ECO:0000256" key="1">
    <source>
        <dbReference type="ARBA" id="ARBA00000085"/>
    </source>
</evidence>